<accession>A0ABP8XUA4</accession>
<reference evidence="3" key="1">
    <citation type="journal article" date="2019" name="Int. J. Syst. Evol. Microbiol.">
        <title>The Global Catalogue of Microorganisms (GCM) 10K type strain sequencing project: providing services to taxonomists for standard genome sequencing and annotation.</title>
        <authorList>
            <consortium name="The Broad Institute Genomics Platform"/>
            <consortium name="The Broad Institute Genome Sequencing Center for Infectious Disease"/>
            <person name="Wu L."/>
            <person name="Ma J."/>
        </authorList>
    </citation>
    <scope>NUCLEOTIDE SEQUENCE [LARGE SCALE GENOMIC DNA]</scope>
    <source>
        <strain evidence="3">JCM 18055</strain>
    </source>
</reference>
<keyword evidence="3" id="KW-1185">Reference proteome</keyword>
<feature type="compositionally biased region" description="Basic residues" evidence="1">
    <location>
        <begin position="1"/>
        <end position="12"/>
    </location>
</feature>
<feature type="region of interest" description="Disordered" evidence="1">
    <location>
        <begin position="1"/>
        <end position="21"/>
    </location>
</feature>
<proteinExistence type="predicted"/>
<name>A0ABP8XUA4_9PSEU</name>
<evidence type="ECO:0000256" key="1">
    <source>
        <dbReference type="SAM" id="MobiDB-lite"/>
    </source>
</evidence>
<gene>
    <name evidence="2" type="ORF">GCM10023215_65510</name>
</gene>
<evidence type="ECO:0000313" key="3">
    <source>
        <dbReference type="Proteomes" id="UP001500325"/>
    </source>
</evidence>
<organism evidence="2 3">
    <name type="scientific">Pseudonocardia yuanmonensis</name>
    <dbReference type="NCBI Taxonomy" id="1095914"/>
    <lineage>
        <taxon>Bacteria</taxon>
        <taxon>Bacillati</taxon>
        <taxon>Actinomycetota</taxon>
        <taxon>Actinomycetes</taxon>
        <taxon>Pseudonocardiales</taxon>
        <taxon>Pseudonocardiaceae</taxon>
        <taxon>Pseudonocardia</taxon>
    </lineage>
</organism>
<dbReference type="EMBL" id="BAABIC010000038">
    <property type="protein sequence ID" value="GAA4713446.1"/>
    <property type="molecule type" value="Genomic_DNA"/>
</dbReference>
<evidence type="ECO:0000313" key="2">
    <source>
        <dbReference type="EMBL" id="GAA4713446.1"/>
    </source>
</evidence>
<dbReference type="Proteomes" id="UP001500325">
    <property type="component" value="Unassembled WGS sequence"/>
</dbReference>
<comment type="caution">
    <text evidence="2">The sequence shown here is derived from an EMBL/GenBank/DDBJ whole genome shotgun (WGS) entry which is preliminary data.</text>
</comment>
<protein>
    <submittedName>
        <fullName evidence="2">Uncharacterized protein</fullName>
    </submittedName>
</protein>
<sequence>MDRRGRPHRATARLRSADSNKRSKAYQTAVNAWRSAGWPSRAPTAAEYVEIRRCLADYVVITYQGRVSQETAEEIVRLAVHLFGPHMFTRPAAGQGPQPSPEDLLNWLLDTGLDAARGKMPETAHSEHYPWLRRPTPVAQDREVAESLFSATPEAVQTCLRHLVAKRLDVEFVIVTEYLDLAKPAPAEPPRCSQVAERLSGHRLLAGVVVTERHVEQVLLSFRNLLSKVA</sequence>